<dbReference type="RefSeq" id="WP_008914286.1">
    <property type="nucleotide sequence ID" value="NZ_CM001773.1"/>
</dbReference>
<dbReference type="Pfam" id="PF11104">
    <property type="entry name" value="PilM_2"/>
    <property type="match status" value="1"/>
</dbReference>
<evidence type="ECO:0000313" key="2">
    <source>
        <dbReference type="Proteomes" id="UP000010290"/>
    </source>
</evidence>
<organism evidence="1 2">
    <name type="scientific">Providencia sneebia DSM 19967</name>
    <dbReference type="NCBI Taxonomy" id="1141660"/>
    <lineage>
        <taxon>Bacteria</taxon>
        <taxon>Pseudomonadati</taxon>
        <taxon>Pseudomonadota</taxon>
        <taxon>Gammaproteobacteria</taxon>
        <taxon>Enterobacterales</taxon>
        <taxon>Morganellaceae</taxon>
        <taxon>Providencia</taxon>
    </lineage>
</organism>
<sequence length="277" mass="32335">MYSRRWNIGINLSQTTIQLVAVRKHRKYWHLCECWQHNLPDNFASDTEIEQQSILLDILNQWRKKLPRNCHVSTSLPSLRTLKQQITLPEHLPLQQPELDWYLQARAEKYFPLNAEERIIDYRIINNQAYLNGARKTDILFWQDLFSKSGFTLKAIDVAPCALRYLARSAGLPDESWLVHYRQGEWLWVGPISQPTSYNQIQENAITSLSQLIPLLTEQLNQPIYYISDHHEPDAEHSWNLLQAFHSHTIKIPHQLGDFVIAAGLALRGKDNEYVSS</sequence>
<keyword evidence="2" id="KW-1185">Reference proteome</keyword>
<dbReference type="PATRIC" id="fig|1141660.3.peg.398"/>
<dbReference type="Gene3D" id="3.30.1490.300">
    <property type="match status" value="1"/>
</dbReference>
<dbReference type="SUPFAM" id="SSF53067">
    <property type="entry name" value="Actin-like ATPase domain"/>
    <property type="match status" value="1"/>
</dbReference>
<dbReference type="InterPro" id="IPR043129">
    <property type="entry name" value="ATPase_NBD"/>
</dbReference>
<dbReference type="AlphaFoldDB" id="K8WJQ1"/>
<gene>
    <name evidence="1" type="ORF">OO7_01986</name>
</gene>
<dbReference type="EMBL" id="AKKN01000003">
    <property type="protein sequence ID" value="EKT60828.1"/>
    <property type="molecule type" value="Genomic_DNA"/>
</dbReference>
<evidence type="ECO:0000313" key="1">
    <source>
        <dbReference type="EMBL" id="EKT60828.1"/>
    </source>
</evidence>
<evidence type="ECO:0008006" key="3">
    <source>
        <dbReference type="Google" id="ProtNLM"/>
    </source>
</evidence>
<dbReference type="HOGENOM" id="CLU_083891_0_0_6"/>
<dbReference type="InterPro" id="IPR005883">
    <property type="entry name" value="PilM"/>
</dbReference>
<comment type="caution">
    <text evidence="1">The sequence shown here is derived from an EMBL/GenBank/DDBJ whole genome shotgun (WGS) entry which is preliminary data.</text>
</comment>
<accession>K8WJQ1</accession>
<proteinExistence type="predicted"/>
<protein>
    <recommendedName>
        <fullName evidence="3">Pilus assembly protein HofM</fullName>
    </recommendedName>
</protein>
<name>K8WJQ1_9GAMM</name>
<dbReference type="Gene3D" id="3.30.420.40">
    <property type="match status" value="1"/>
</dbReference>
<reference evidence="1 2" key="1">
    <citation type="journal article" date="2012" name="BMC Genomics">
        <title>Comparative genomics of bacteria in the genus Providencia isolated from wild Drosophila melanogaster.</title>
        <authorList>
            <person name="Galac M.R."/>
            <person name="Lazzaro B.P."/>
        </authorList>
    </citation>
    <scope>NUCLEOTIDE SEQUENCE [LARGE SCALE GENOMIC DNA]</scope>
    <source>
        <strain evidence="1 2">DSM 19967</strain>
    </source>
</reference>
<dbReference type="Proteomes" id="UP000010290">
    <property type="component" value="Chromosome"/>
</dbReference>
<dbReference type="OrthoDB" id="6447548at2"/>